<reference evidence="1 2" key="1">
    <citation type="submission" date="2021-05" db="EMBL/GenBank/DDBJ databases">
        <title>Staphylococcus fleurettii isolated from lake water in First Nation community in Manitoba, Canada.</title>
        <authorList>
            <person name="Bashar S."/>
            <person name="Murdock A."/>
            <person name="Patidar R."/>
            <person name="Golding G."/>
            <person name="Farenhorst A."/>
            <person name="Kumar A."/>
        </authorList>
    </citation>
    <scope>NUCLEOTIDE SEQUENCE [LARGE SCALE GENOMIC DNA]</scope>
    <source>
        <strain evidence="1 2">SF002</strain>
    </source>
</reference>
<sequence length="76" mass="8506">MIKTSLITINLISALHLNPATDISEKAKEFYNQTSNCNLKVLKTSPALDISLSVERELKKSQIENNKLCKNSSDKK</sequence>
<name>A0ABS5MQD9_9STAP</name>
<dbReference type="RefSeq" id="WP_107509092.1">
    <property type="nucleotide sequence ID" value="NZ_JAAQPD010000023.1"/>
</dbReference>
<dbReference type="Proteomes" id="UP000681586">
    <property type="component" value="Unassembled WGS sequence"/>
</dbReference>
<organism evidence="1 2">
    <name type="scientific">Mammaliicoccus fleurettii</name>
    <dbReference type="NCBI Taxonomy" id="150056"/>
    <lineage>
        <taxon>Bacteria</taxon>
        <taxon>Bacillati</taxon>
        <taxon>Bacillota</taxon>
        <taxon>Bacilli</taxon>
        <taxon>Bacillales</taxon>
        <taxon>Staphylococcaceae</taxon>
        <taxon>Mammaliicoccus</taxon>
    </lineage>
</organism>
<protein>
    <submittedName>
        <fullName evidence="1">Uncharacterized protein</fullName>
    </submittedName>
</protein>
<gene>
    <name evidence="1" type="ORF">JJQ58_08130</name>
</gene>
<comment type="caution">
    <text evidence="1">The sequence shown here is derived from an EMBL/GenBank/DDBJ whole genome shotgun (WGS) entry which is preliminary data.</text>
</comment>
<keyword evidence="2" id="KW-1185">Reference proteome</keyword>
<proteinExistence type="predicted"/>
<evidence type="ECO:0000313" key="2">
    <source>
        <dbReference type="Proteomes" id="UP000681586"/>
    </source>
</evidence>
<dbReference type="EMBL" id="JAGXBM010000010">
    <property type="protein sequence ID" value="MBS3697432.1"/>
    <property type="molecule type" value="Genomic_DNA"/>
</dbReference>
<evidence type="ECO:0000313" key="1">
    <source>
        <dbReference type="EMBL" id="MBS3697432.1"/>
    </source>
</evidence>
<accession>A0ABS5MQD9</accession>